<dbReference type="RefSeq" id="WP_305937678.1">
    <property type="nucleotide sequence ID" value="NZ_CP132191.1"/>
</dbReference>
<gene>
    <name evidence="1" type="ORF">Q8852_02875</name>
</gene>
<proteinExistence type="predicted"/>
<sequence length="165" mass="18927">MKLIQNLSHKLGLSVQELNEKLGLDEKSTRLETLNSLGIYSLFDEKEDLERYISEKLSHKEKQIAELTQKTADFESIKQQAELLNPTLEKLQFVVNNSVKNLNFKGKVDPAKLNFEELDFNNLNSSILKQAEALGWEVQEVEQTTSKDETPQFRSRTWGDGIITN</sequence>
<dbReference type="EMBL" id="CP132191">
    <property type="protein sequence ID" value="WLP85241.1"/>
    <property type="molecule type" value="Genomic_DNA"/>
</dbReference>
<organism evidence="1 2">
    <name type="scientific">Mycoplasma seminis</name>
    <dbReference type="NCBI Taxonomy" id="512749"/>
    <lineage>
        <taxon>Bacteria</taxon>
        <taxon>Bacillati</taxon>
        <taxon>Mycoplasmatota</taxon>
        <taxon>Mollicutes</taxon>
        <taxon>Mycoplasmataceae</taxon>
        <taxon>Mycoplasma</taxon>
    </lineage>
</organism>
<reference evidence="1" key="1">
    <citation type="submission" date="2023-08" db="EMBL/GenBank/DDBJ databases">
        <title>Complete genome sequence of Mycoplasma seminis 2200.</title>
        <authorList>
            <person name="Spergser J."/>
        </authorList>
    </citation>
    <scope>NUCLEOTIDE SEQUENCE [LARGE SCALE GENOMIC DNA]</scope>
    <source>
        <strain evidence="1">2200</strain>
    </source>
</reference>
<evidence type="ECO:0000313" key="1">
    <source>
        <dbReference type="EMBL" id="WLP85241.1"/>
    </source>
</evidence>
<evidence type="ECO:0000313" key="2">
    <source>
        <dbReference type="Proteomes" id="UP001237011"/>
    </source>
</evidence>
<protein>
    <submittedName>
        <fullName evidence="1">Uncharacterized protein</fullName>
    </submittedName>
</protein>
<keyword evidence="2" id="KW-1185">Reference proteome</keyword>
<name>A0ABY9H9S0_9MOLU</name>
<dbReference type="Proteomes" id="UP001237011">
    <property type="component" value="Chromosome"/>
</dbReference>
<accession>A0ABY9H9S0</accession>